<comment type="similarity">
    <text evidence="1 9 10">Belongs to the acetokinase family.</text>
</comment>
<comment type="catalytic activity">
    <reaction evidence="9">
        <text>acetate + ATP = acetyl phosphate + ADP</text>
        <dbReference type="Rhea" id="RHEA:11352"/>
        <dbReference type="ChEBI" id="CHEBI:22191"/>
        <dbReference type="ChEBI" id="CHEBI:30089"/>
        <dbReference type="ChEBI" id="CHEBI:30616"/>
        <dbReference type="ChEBI" id="CHEBI:456216"/>
        <dbReference type="EC" id="2.7.2.1"/>
    </reaction>
</comment>
<keyword evidence="2 9" id="KW-0963">Cytoplasm</keyword>
<comment type="subunit">
    <text evidence="9">Homodimer.</text>
</comment>
<evidence type="ECO:0000313" key="13">
    <source>
        <dbReference type="Proteomes" id="UP000732858"/>
    </source>
</evidence>
<feature type="binding site" evidence="9">
    <location>
        <position position="390"/>
    </location>
    <ligand>
        <name>Mg(2+)</name>
        <dbReference type="ChEBI" id="CHEBI:18420"/>
    </ligand>
</feature>
<feature type="binding site" evidence="9">
    <location>
        <position position="11"/>
    </location>
    <ligand>
        <name>Mg(2+)</name>
        <dbReference type="ChEBI" id="CHEBI:18420"/>
    </ligand>
</feature>
<keyword evidence="6 9" id="KW-0418">Kinase</keyword>
<evidence type="ECO:0000313" key="12">
    <source>
        <dbReference type="EMBL" id="MBV6546007.1"/>
    </source>
</evidence>
<feature type="binding site" evidence="9">
    <location>
        <position position="92"/>
    </location>
    <ligand>
        <name>substrate</name>
    </ligand>
</feature>
<evidence type="ECO:0000313" key="14">
    <source>
        <dbReference type="Proteomes" id="UP001196379"/>
    </source>
</evidence>
<evidence type="ECO:0000256" key="10">
    <source>
        <dbReference type="RuleBase" id="RU003835"/>
    </source>
</evidence>
<feature type="active site" description="Proton donor/acceptor" evidence="9">
    <location>
        <position position="151"/>
    </location>
</feature>
<dbReference type="GO" id="GO:0005524">
    <property type="term" value="F:ATP binding"/>
    <property type="evidence" value="ECO:0007669"/>
    <property type="project" value="UniProtKB-KW"/>
</dbReference>
<accession>A0A949T3T0</accession>
<feature type="site" description="Transition state stabilizer" evidence="9">
    <location>
        <position position="244"/>
    </location>
</feature>
<evidence type="ECO:0000256" key="1">
    <source>
        <dbReference type="ARBA" id="ARBA00008748"/>
    </source>
</evidence>
<keyword evidence="7 9" id="KW-0067">ATP-binding</keyword>
<dbReference type="EC" id="2.7.2.1" evidence="9"/>
<proteinExistence type="inferred from homology"/>
<dbReference type="GO" id="GO:0000287">
    <property type="term" value="F:magnesium ion binding"/>
    <property type="evidence" value="ECO:0007669"/>
    <property type="project" value="UniProtKB-UniRule"/>
</dbReference>
<dbReference type="PIRSF" id="PIRSF000722">
    <property type="entry name" value="Acetate_prop_kin"/>
    <property type="match status" value="1"/>
</dbReference>
<dbReference type="GO" id="GO:0006085">
    <property type="term" value="P:acetyl-CoA biosynthetic process"/>
    <property type="evidence" value="ECO:0007669"/>
    <property type="project" value="UniProtKB-UniRule"/>
</dbReference>
<evidence type="ECO:0000256" key="2">
    <source>
        <dbReference type="ARBA" id="ARBA00022490"/>
    </source>
</evidence>
<dbReference type="Proteomes" id="UP001196379">
    <property type="component" value="Unassembled WGS sequence"/>
</dbReference>
<name>A0A949T3T0_9PAST</name>
<comment type="pathway">
    <text evidence="9">Metabolic intermediate biosynthesis; acetyl-CoA biosynthesis; acetyl-CoA from acetate: step 1/2.</text>
</comment>
<dbReference type="CDD" id="cd24010">
    <property type="entry name" value="ASKHA_NBD_AcK_PK"/>
    <property type="match status" value="1"/>
</dbReference>
<dbReference type="EMBL" id="JABULY010000002">
    <property type="protein sequence ID" value="MBV6531445.1"/>
    <property type="molecule type" value="Genomic_DNA"/>
</dbReference>
<keyword evidence="4 9" id="KW-0479">Metal-binding</keyword>
<dbReference type="PRINTS" id="PR00471">
    <property type="entry name" value="ACETATEKNASE"/>
</dbReference>
<dbReference type="GO" id="GO:0006083">
    <property type="term" value="P:acetate metabolic process"/>
    <property type="evidence" value="ECO:0007669"/>
    <property type="project" value="TreeGrafter"/>
</dbReference>
<dbReference type="Gene3D" id="3.30.420.40">
    <property type="match status" value="2"/>
</dbReference>
<evidence type="ECO:0000256" key="3">
    <source>
        <dbReference type="ARBA" id="ARBA00022679"/>
    </source>
</evidence>
<protein>
    <recommendedName>
        <fullName evidence="9">Acetate kinase</fullName>
        <ecNumber evidence="9">2.7.2.1</ecNumber>
    </recommendedName>
    <alternativeName>
        <fullName evidence="9">Acetokinase</fullName>
    </alternativeName>
</protein>
<evidence type="ECO:0000256" key="5">
    <source>
        <dbReference type="ARBA" id="ARBA00022741"/>
    </source>
</evidence>
<dbReference type="NCBIfam" id="TIGR00016">
    <property type="entry name" value="ackA"/>
    <property type="match status" value="1"/>
</dbReference>
<dbReference type="InterPro" id="IPR043129">
    <property type="entry name" value="ATPase_NBD"/>
</dbReference>
<comment type="subcellular location">
    <subcellularLocation>
        <location evidence="9">Cytoplasm</location>
    </subcellularLocation>
</comment>
<gene>
    <name evidence="9" type="primary">ackA</name>
    <name evidence="11" type="ORF">HT657_04720</name>
    <name evidence="12" type="ORF">HT672_01620</name>
</gene>
<feature type="binding site" evidence="9">
    <location>
        <begin position="211"/>
        <end position="215"/>
    </location>
    <ligand>
        <name>ATP</name>
        <dbReference type="ChEBI" id="CHEBI:30616"/>
    </ligand>
</feature>
<dbReference type="EMBL" id="JABUMC010000002">
    <property type="protein sequence ID" value="MBV6546007.1"/>
    <property type="molecule type" value="Genomic_DNA"/>
</dbReference>
<reference evidence="12 14" key="1">
    <citation type="journal article" date="2021" name="Mol. Ecol.">
        <title>Polar bear-adapted Ursidibacter maritimus are remarkably conserved after generations in captivity.</title>
        <authorList>
            <person name="Espinosa-Gongora C."/>
            <person name="Hansen M.J."/>
            <person name="Bertelsen M.F."/>
            <person name="Bojesen A.M."/>
        </authorList>
    </citation>
    <scope>NUCLEOTIDE SEQUENCE</scope>
    <source>
        <strain evidence="12">Pb43105x</strain>
        <strain evidence="11 14">Pb43106</strain>
    </source>
</reference>
<dbReference type="PROSITE" id="PS01076">
    <property type="entry name" value="ACETATE_KINASE_2"/>
    <property type="match status" value="1"/>
</dbReference>
<evidence type="ECO:0000256" key="4">
    <source>
        <dbReference type="ARBA" id="ARBA00022723"/>
    </source>
</evidence>
<dbReference type="GeneID" id="65547949"/>
<dbReference type="GO" id="GO:0008776">
    <property type="term" value="F:acetate kinase activity"/>
    <property type="evidence" value="ECO:0007669"/>
    <property type="project" value="UniProtKB-UniRule"/>
</dbReference>
<dbReference type="OrthoDB" id="9802453at2"/>
<dbReference type="AlphaFoldDB" id="A0A949T3T0"/>
<feature type="site" description="Transition state stabilizer" evidence="9">
    <location>
        <position position="183"/>
    </location>
</feature>
<keyword evidence="8 9" id="KW-0460">Magnesium</keyword>
<feature type="binding site" evidence="9">
    <location>
        <position position="18"/>
    </location>
    <ligand>
        <name>ATP</name>
        <dbReference type="ChEBI" id="CHEBI:30616"/>
    </ligand>
</feature>
<keyword evidence="5 9" id="KW-0547">Nucleotide-binding</keyword>
<sequence length="402" mass="44602">MSEQHYILVINCGSSSLKFSIVNPENEESVLSGLAECLLLPEAKISWKYQGEKQQTALPQKANHTDALQFITEQILTHFPELKQQIKAIGHRITHGGEKYSQPTILTPSVLDDLSALAELAPLHNPANVTGVKAAQVAFPHLKEKNVGVFDTGFHATLPPQAYLYALPISYYEKYGIRRYGFHGISHYYIAYKTAEYLDKRLEDLNMISCHLGNGASITAIKNGQSIDTSMGFTPCEGLVMGTRSGDVDPALLIYLKQKLNLSTQETSDLINKQSGLLGLTNGSSSDFRYITENYAKDKYCQIALDVYIHRLVKYIGSYAVLLDNKLDAIVFTGGIGENSELVRRLVLEKLTILGFELDQERNLAARFGQNGKITSDQSQHSAYVIPTNEELVIAKYTASFI</sequence>
<evidence type="ECO:0000256" key="7">
    <source>
        <dbReference type="ARBA" id="ARBA00022840"/>
    </source>
</evidence>
<comment type="caution">
    <text evidence="12">The sequence shown here is derived from an EMBL/GenBank/DDBJ whole genome shotgun (WGS) entry which is preliminary data.</text>
</comment>
<evidence type="ECO:0000313" key="11">
    <source>
        <dbReference type="EMBL" id="MBV6531445.1"/>
    </source>
</evidence>
<dbReference type="InterPro" id="IPR004372">
    <property type="entry name" value="Ac/propionate_kinase"/>
</dbReference>
<evidence type="ECO:0000256" key="8">
    <source>
        <dbReference type="ARBA" id="ARBA00022842"/>
    </source>
</evidence>
<comment type="function">
    <text evidence="9">Catalyzes the formation of acetyl phosphate from acetate and ATP. Can also catalyze the reverse reaction.</text>
</comment>
<dbReference type="RefSeq" id="WP_157402197.1">
    <property type="nucleotide sequence ID" value="NZ_JABULY010000002.1"/>
</dbReference>
<dbReference type="GO" id="GO:0005829">
    <property type="term" value="C:cytosol"/>
    <property type="evidence" value="ECO:0007669"/>
    <property type="project" value="TreeGrafter"/>
</dbReference>
<dbReference type="PANTHER" id="PTHR21060:SF21">
    <property type="entry name" value="ACETATE KINASE"/>
    <property type="match status" value="1"/>
</dbReference>
<evidence type="ECO:0000256" key="6">
    <source>
        <dbReference type="ARBA" id="ARBA00022777"/>
    </source>
</evidence>
<dbReference type="Proteomes" id="UP000732858">
    <property type="component" value="Unassembled WGS sequence"/>
</dbReference>
<dbReference type="SUPFAM" id="SSF53067">
    <property type="entry name" value="Actin-like ATPase domain"/>
    <property type="match status" value="2"/>
</dbReference>
<comment type="cofactor">
    <cofactor evidence="9">
        <name>Mg(2+)</name>
        <dbReference type="ChEBI" id="CHEBI:18420"/>
    </cofactor>
    <cofactor evidence="9">
        <name>Mn(2+)</name>
        <dbReference type="ChEBI" id="CHEBI:29035"/>
    </cofactor>
    <text evidence="9">Mg(2+). Can also accept Mn(2+).</text>
</comment>
<keyword evidence="3 9" id="KW-0808">Transferase</keyword>
<keyword evidence="14" id="KW-1185">Reference proteome</keyword>
<dbReference type="HAMAP" id="MF_00020">
    <property type="entry name" value="Acetate_kinase"/>
    <property type="match status" value="1"/>
</dbReference>
<feature type="binding site" evidence="9">
    <location>
        <begin position="287"/>
        <end position="289"/>
    </location>
    <ligand>
        <name>ATP</name>
        <dbReference type="ChEBI" id="CHEBI:30616"/>
    </ligand>
</feature>
<organism evidence="12 13">
    <name type="scientific">Ursidibacter maritimus</name>
    <dbReference type="NCBI Taxonomy" id="1331689"/>
    <lineage>
        <taxon>Bacteria</taxon>
        <taxon>Pseudomonadati</taxon>
        <taxon>Pseudomonadota</taxon>
        <taxon>Gammaproteobacteria</taxon>
        <taxon>Pasteurellales</taxon>
        <taxon>Pasteurellaceae</taxon>
        <taxon>Ursidibacter</taxon>
    </lineage>
</organism>
<dbReference type="InterPro" id="IPR000890">
    <property type="entry name" value="Aliphatic_acid_kin_short-chain"/>
</dbReference>
<dbReference type="PROSITE" id="PS01075">
    <property type="entry name" value="ACETATE_KINASE_1"/>
    <property type="match status" value="1"/>
</dbReference>
<dbReference type="InterPro" id="IPR023865">
    <property type="entry name" value="Aliphatic_acid_kinase_CS"/>
</dbReference>
<feature type="binding site" evidence="9">
    <location>
        <begin position="335"/>
        <end position="339"/>
    </location>
    <ligand>
        <name>ATP</name>
        <dbReference type="ChEBI" id="CHEBI:30616"/>
    </ligand>
</feature>
<dbReference type="Pfam" id="PF00871">
    <property type="entry name" value="Acetate_kinase"/>
    <property type="match status" value="1"/>
</dbReference>
<evidence type="ECO:0000256" key="9">
    <source>
        <dbReference type="HAMAP-Rule" id="MF_00020"/>
    </source>
</evidence>
<dbReference type="PANTHER" id="PTHR21060">
    <property type="entry name" value="ACETATE KINASE"/>
    <property type="match status" value="1"/>
</dbReference>